<dbReference type="InterPro" id="IPR036388">
    <property type="entry name" value="WH-like_DNA-bd_sf"/>
</dbReference>
<dbReference type="InterPro" id="IPR016049">
    <property type="entry name" value="RNA_pol_Rpc34-like"/>
</dbReference>
<dbReference type="STRING" id="133385.A0A2T9YGC2"/>
<proteinExistence type="inferred from homology"/>
<dbReference type="GO" id="GO:0005654">
    <property type="term" value="C:nucleoplasm"/>
    <property type="evidence" value="ECO:0007669"/>
    <property type="project" value="UniProtKB-ARBA"/>
</dbReference>
<evidence type="ECO:0000313" key="7">
    <source>
        <dbReference type="EMBL" id="PVU91370.1"/>
    </source>
</evidence>
<dbReference type="SUPFAM" id="SSF46785">
    <property type="entry name" value="Winged helix' DNA-binding domain"/>
    <property type="match status" value="1"/>
</dbReference>
<comment type="caution">
    <text evidence="7">The sequence shown here is derived from an EMBL/GenBank/DDBJ whole genome shotgun (WGS) entry which is preliminary data.</text>
</comment>
<dbReference type="GO" id="GO:0006383">
    <property type="term" value="P:transcription by RNA polymerase III"/>
    <property type="evidence" value="ECO:0007669"/>
    <property type="project" value="UniProtKB-UniRule"/>
</dbReference>
<evidence type="ECO:0000313" key="8">
    <source>
        <dbReference type="Proteomes" id="UP000245383"/>
    </source>
</evidence>
<accession>A0A2T9YGC2</accession>
<reference evidence="7 8" key="1">
    <citation type="journal article" date="2018" name="MBio">
        <title>Comparative Genomics Reveals the Core Gene Toolbox for the Fungus-Insect Symbiosis.</title>
        <authorList>
            <person name="Wang Y."/>
            <person name="Stata M."/>
            <person name="Wang W."/>
            <person name="Stajich J.E."/>
            <person name="White M.M."/>
            <person name="Moncalvo J.M."/>
        </authorList>
    </citation>
    <scope>NUCLEOTIDE SEQUENCE [LARGE SCALE GENOMIC DNA]</scope>
    <source>
        <strain evidence="7 8">SWE-8-4</strain>
    </source>
</reference>
<protein>
    <recommendedName>
        <fullName evidence="6">DNA-directed RNA polymerase III subunit RPC6</fullName>
        <shortName evidence="6">RNA polymerase III subunit C6</shortName>
    </recommendedName>
</protein>
<dbReference type="OrthoDB" id="613763at2759"/>
<sequence>MDNLTASEKQFYKLASLKENGVDLEEIQTELIDVSIEDVAKMVNKMTRLGLLEICQTGSNKFTYRAVKIDQMAKMESMEPEEILVYKQIMASSDQGIWVRSIKTQTNLHQQVVTKYLKILEGKNLIKSVKSVKNPTKKLYMLIDIKPSTEISGGPWFTDQELDVDFIEQLTKQCFRYIYSKSINKMNPSAIYHAGHYGYPTAIQIKKFIIDNKISTIDLSLEDITSLLDMLVYDEKIERLLPFVSVGNDMSHDQTEWVYRAITTQAEDSPLSEIPCGNCPVYKQCSEDGQISPGECPYFKKWLNY</sequence>
<evidence type="ECO:0000256" key="3">
    <source>
        <dbReference type="ARBA" id="ARBA00022478"/>
    </source>
</evidence>
<evidence type="ECO:0000256" key="1">
    <source>
        <dbReference type="ARBA" id="ARBA00004123"/>
    </source>
</evidence>
<keyword evidence="3 6" id="KW-0240">DNA-directed RNA polymerase</keyword>
<gene>
    <name evidence="7" type="ORF">BB561_004437</name>
</gene>
<dbReference type="PANTHER" id="PTHR12780">
    <property type="entry name" value="RNA POLYMERASE III DNA DIRECTED , 39KD SUBUNIT-RELATED"/>
    <property type="match status" value="1"/>
</dbReference>
<evidence type="ECO:0000256" key="2">
    <source>
        <dbReference type="ARBA" id="ARBA00011038"/>
    </source>
</evidence>
<dbReference type="Proteomes" id="UP000245383">
    <property type="component" value="Unassembled WGS sequence"/>
</dbReference>
<keyword evidence="8" id="KW-1185">Reference proteome</keyword>
<dbReference type="Pfam" id="PF05158">
    <property type="entry name" value="RNA_pol_Rpc34"/>
    <property type="match status" value="1"/>
</dbReference>
<comment type="function">
    <text evidence="6">DNA-dependent RNA polymerase catalyzes the transcription of DNA into RNA using the four ribonucleoside triphosphates as substrates. Specific peripheric component of RNA polymerase III which synthesizes small RNAs, such as 5S rRNA and tRNAs.</text>
</comment>
<dbReference type="InterPro" id="IPR036390">
    <property type="entry name" value="WH_DNA-bd_sf"/>
</dbReference>
<evidence type="ECO:0000256" key="5">
    <source>
        <dbReference type="ARBA" id="ARBA00023242"/>
    </source>
</evidence>
<dbReference type="FunFam" id="1.10.10.10:FF:000116">
    <property type="entry name" value="DNA-directed RNA polymerase III subunit RPC6"/>
    <property type="match status" value="1"/>
</dbReference>
<evidence type="ECO:0000256" key="4">
    <source>
        <dbReference type="ARBA" id="ARBA00023163"/>
    </source>
</evidence>
<comment type="subcellular location">
    <subcellularLocation>
        <location evidence="1 6">Nucleus</location>
    </subcellularLocation>
</comment>
<dbReference type="GO" id="GO:0005737">
    <property type="term" value="C:cytoplasm"/>
    <property type="evidence" value="ECO:0007669"/>
    <property type="project" value="UniProtKB-ARBA"/>
</dbReference>
<evidence type="ECO:0000256" key="6">
    <source>
        <dbReference type="PIRNR" id="PIRNR028763"/>
    </source>
</evidence>
<dbReference type="EMBL" id="MBFR01000205">
    <property type="protein sequence ID" value="PVU91370.1"/>
    <property type="molecule type" value="Genomic_DNA"/>
</dbReference>
<organism evidence="7 8">
    <name type="scientific">Smittium simulii</name>
    <dbReference type="NCBI Taxonomy" id="133385"/>
    <lineage>
        <taxon>Eukaryota</taxon>
        <taxon>Fungi</taxon>
        <taxon>Fungi incertae sedis</taxon>
        <taxon>Zoopagomycota</taxon>
        <taxon>Kickxellomycotina</taxon>
        <taxon>Harpellomycetes</taxon>
        <taxon>Harpellales</taxon>
        <taxon>Legeriomycetaceae</taxon>
        <taxon>Smittium</taxon>
    </lineage>
</organism>
<dbReference type="PIRSF" id="PIRSF028763">
    <property type="entry name" value="RNA_pol_Rpc34"/>
    <property type="match status" value="1"/>
</dbReference>
<dbReference type="Gene3D" id="1.10.10.10">
    <property type="entry name" value="Winged helix-like DNA-binding domain superfamily/Winged helix DNA-binding domain"/>
    <property type="match status" value="2"/>
</dbReference>
<keyword evidence="5 6" id="KW-0539">Nucleus</keyword>
<keyword evidence="4 6" id="KW-0804">Transcription</keyword>
<dbReference type="InterPro" id="IPR007832">
    <property type="entry name" value="RNA_pol_Rpc34"/>
</dbReference>
<comment type="similarity">
    <text evidence="2 6">Belongs to the eukaryotic RPC34/RPC39 RNA polymerase subunit family.</text>
</comment>
<name>A0A2T9YGC2_9FUNG</name>
<dbReference type="GO" id="GO:0005666">
    <property type="term" value="C:RNA polymerase III complex"/>
    <property type="evidence" value="ECO:0007669"/>
    <property type="project" value="UniProtKB-UniRule"/>
</dbReference>
<dbReference type="AlphaFoldDB" id="A0A2T9YGC2"/>